<reference evidence="4 5" key="2">
    <citation type="submission" date="2024-07" db="EMBL/GenBank/DDBJ databases">
        <authorList>
            <person name="Akdeniz Z."/>
        </authorList>
    </citation>
    <scope>NUCLEOTIDE SEQUENCE [LARGE SCALE GENOMIC DNA]</scope>
</reference>
<dbReference type="SMART" id="SM00365">
    <property type="entry name" value="LRR_SD22"/>
    <property type="match status" value="34"/>
</dbReference>
<evidence type="ECO:0000313" key="3">
    <source>
        <dbReference type="EMBL" id="CAI9960216.1"/>
    </source>
</evidence>
<organism evidence="3">
    <name type="scientific">Hexamita inflata</name>
    <dbReference type="NCBI Taxonomy" id="28002"/>
    <lineage>
        <taxon>Eukaryota</taxon>
        <taxon>Metamonada</taxon>
        <taxon>Diplomonadida</taxon>
        <taxon>Hexamitidae</taxon>
        <taxon>Hexamitinae</taxon>
        <taxon>Hexamita</taxon>
    </lineage>
</organism>
<dbReference type="PANTHER" id="PTHR46652">
    <property type="entry name" value="LEUCINE-RICH REPEAT AND IQ DOMAIN-CONTAINING PROTEIN 1-RELATED"/>
    <property type="match status" value="1"/>
</dbReference>
<keyword evidence="1" id="KW-0433">Leucine-rich repeat</keyword>
<dbReference type="Gene3D" id="3.80.10.10">
    <property type="entry name" value="Ribonuclease Inhibitor"/>
    <property type="match status" value="14"/>
</dbReference>
<dbReference type="EMBL" id="CAXDID020000313">
    <property type="protein sequence ID" value="CAL6075387.1"/>
    <property type="molecule type" value="Genomic_DNA"/>
</dbReference>
<dbReference type="SMART" id="SM00369">
    <property type="entry name" value="LRR_TYP"/>
    <property type="match status" value="19"/>
</dbReference>
<dbReference type="InterPro" id="IPR003591">
    <property type="entry name" value="Leu-rich_rpt_typical-subtyp"/>
</dbReference>
<gene>
    <name evidence="3" type="ORF">HINF_LOCUS47861</name>
    <name evidence="4" type="ORF">HINF_LOCUS57183</name>
</gene>
<dbReference type="EMBL" id="CATOUU010000929">
    <property type="protein sequence ID" value="CAI9960216.1"/>
    <property type="molecule type" value="Genomic_DNA"/>
</dbReference>
<dbReference type="InterPro" id="IPR032675">
    <property type="entry name" value="LRR_dom_sf"/>
</dbReference>
<evidence type="ECO:0000313" key="5">
    <source>
        <dbReference type="Proteomes" id="UP001642409"/>
    </source>
</evidence>
<evidence type="ECO:0000256" key="2">
    <source>
        <dbReference type="ARBA" id="ARBA00022737"/>
    </source>
</evidence>
<evidence type="ECO:0000313" key="4">
    <source>
        <dbReference type="EMBL" id="CAL6075387.1"/>
    </source>
</evidence>
<dbReference type="Proteomes" id="UP001642409">
    <property type="component" value="Unassembled WGS sequence"/>
</dbReference>
<dbReference type="SMART" id="SM00364">
    <property type="entry name" value="LRR_BAC"/>
    <property type="match status" value="11"/>
</dbReference>
<accession>A0AA86QRM2</accession>
<dbReference type="PANTHER" id="PTHR46652:SF3">
    <property type="entry name" value="LEUCINE-RICH REPEAT-CONTAINING PROTEIN 9"/>
    <property type="match status" value="1"/>
</dbReference>
<dbReference type="InterPro" id="IPR025875">
    <property type="entry name" value="Leu-rich_rpt_4"/>
</dbReference>
<protein>
    <submittedName>
        <fullName evidence="3">Leucine Rich repeats-containing protein</fullName>
    </submittedName>
    <submittedName>
        <fullName evidence="4">Leucine_Rich repeats-containing protein</fullName>
    </submittedName>
</protein>
<dbReference type="Pfam" id="PF12799">
    <property type="entry name" value="LRR_4"/>
    <property type="match status" value="3"/>
</dbReference>
<proteinExistence type="predicted"/>
<dbReference type="InterPro" id="IPR001611">
    <property type="entry name" value="Leu-rich_rpt"/>
</dbReference>
<comment type="caution">
    <text evidence="3">The sequence shown here is derived from an EMBL/GenBank/DDBJ whole genome shotgun (WGS) entry which is preliminary data.</text>
</comment>
<dbReference type="InterPro" id="IPR050836">
    <property type="entry name" value="SDS22/Internalin_LRR"/>
</dbReference>
<name>A0AA86QRM2_9EUKA</name>
<sequence length="2859" mass="327281">MTEPPCFIVKDPTDLQNEELKQFVNVRVLDIYFKKLDDVPVHIQILTINNCQLQSIKNLFHLNDLKYFDVKNNMISDISRIVTHLQLEYFDFSFNNVIIVPEDIKKLENLITVISENNYIVNQEPLVQHVNFIVQWLQQQYVPEQKDFRKCLTPGTSDEKVNELMNTENAKRERSQYLENMIKTLAPLIKGNELIAKDLLGITHFGFVDCFDIDTLNLDHCPNINFKELPKKIKHLSITNSGLYRIDGLENMKQLESIDLTHNKLISCKLLSQLPDLAKVNIMGNKIQDLEHIIKLPKFQWNFILPQRLAYLADFQKYLGVESSEQDAQKLQAEMNEEQKTSLQIVYDAKQIDRLKGQVANGSLEISSDANITSFGFVDHWKLTSLKIVDCPNLSLERAPKLLTSLTITECGLKSTKGIDNAKLLTHLSLSKNSLTDLEDLEKLTALEALDLSFNQLYQIDQVSALIKLKSLNLRRNNLIVVKPVETLKQLESLQIDENTIQDLEYVKKLKTFDWEMISQQKAPKESDYRNYLEKMGSEDSVQEMIDQMANKAVTSQQIVHDALMIRKYKGQMKDKSLVIQNDTNLLSIEFSDELDLQSLVVSGSQNLNLERVPKNLRHLVINNCNIKSTKGLAPAKLLTSLDLSNNLLNDLTELDVLTSLQKLDISFNALYNIDNVGKLTNLVSLNVKRNNLKIIKPIETLKLLEELDITENSLQDLQYVKQLPKLKWEVIVKENRIGEVEVKKQTEEAKAGGEEQGDDIEMNEEQKTSLQIVYDAKQIDRLKGQVANGSLEISSDANITSFGFVDHWKLTSLKIVDCPNLSLERAPKLLTSLTINKCGLQSTKGIDNAKLLTHLSLSKNSLTDLEDLEKLTALEALDLSFNQLYQIDQVSALIKLKSLNLRRNNLIVVKPVETLKQLESLQIDENTIQDLEYVKKLKTFDWEMISQQKAPKESDYRNYLEKMGSEDSVQEMIDQMANKAVTSQQIVHDALMIRKYKGQMKDKSLVIQNDTNLLSIEFSDELDLQSLVVSGSQNLNLERVPKNLRHLVINNCNIKSTKGLAPAKLLTSLDLSNNLLNDLTELDVLTSLQKLDISFNALYNIDNVGKLTNLVSLNVKRNNLKIIKPIETLKLLEELDITENSLQDLQYVKQLPKLKWEVIVKENRIGEVEVKKQTEEAKAGGEEQGDDIEMNEEQKTSLQIVYDAKQIDRLKGQVANGSLEISSDANITSFGFVDHWKLTSLKIVDCPNLLLERAPKLLTSLTITECGLKSTKGIDNAKHLTHLSLSKNSLTDLEDLEKLTALEALDLSFNQLYQIDQVSALIKLKSLNLRRNNLIVVKPVETLQQLQFIDISENQIQDLQYVKALPKLSWDMISQQTEPVLVDYQKYLGEGTTEQEAKIFVASITNDQKTSKQIIYDTKMIRKFKDKVQNGSLEISFDSNVTSFGFVDQFKLSSLKITNCPNLTLERAPKLLQNLTINECDLCSTEGIQNATLLTSLNLQNNSINDLKDLDKLTLLQNLDISNNQLFDITNVGKLMKLETLNLQNNNLMICKPLEALKLLQSLKIDGNMIQDLIHVKKLQKFNWDMITEQNEPNNQDYYNYINKMTSKTCSEAQIQDYINDLSNDSSDSKQIIHDALMIRKYQTQVLNRKLIIQNDPTLLSIEFTDYINIQELVVMNCYSLILERCPQKVSKLTINSCNLNILQGIEHMVQLTDLNLSMNQLKDISLLASLINLTQLDIGQNNIENISVLANFKKLISLDISQNLVNDISAIAQLTQMQILDLSYNFVSSLDDLSHLTSIVRLNVSKNNISNINSLKSMINLVYLNISFNKIISLEICKQLPKLQDLRLEFNFIQNFEPVVQLQNANKYWITNQLTPTDEDYMRSYNCTLPAVKNFISQNVNESSQNKLMLFNKYKDSVTNDNKLSINNEQALNTIQFTDILKVTDFEAVNCQTITFDDYPKLLLRLKLNNCILKNDETQQYITNIYQLQQLTDIDLSSNRIQNIEELGALTNLKSVNLQNNIISRVAALKELNLTYLNLNQNKIIFQQPLSCFSTLNENFIILNNFISDNFELQNQNEPAVNNFKDVLGPNSTEQQAAELMNFVNYDKKMKTTFNSQTLDNNLIIKDNKNLFDIQFTRFINIQQLTINKCENVQITRKCKNFNVDQYGFVNNSLDIQIIQAPVNIRNLKVNNCGLTHLTGIEQMRSLTELDLKNNKIVSIKELKDMLIEKIELEHNIIIDMNILTGLKNYNTDWVQEQDESTDQDYTIYLEQTNQNIVLDKFKESILESKNLTQELIQKFGRRYEKDMIAKYQKDVNNNNLVVQNDDQIINLNFADDLNITSLTVKNCKNVKFAKVPVKVNSLVINDCNITNVNGIEAMNQLTSVDLRNNTIVLIEPLKHLTCLKQVLIDNNYVQDLEYLTNSDWICSQKVATDANLQAYLTNTYSPLTLDEFKAQITPKKVKSDQLIDQLQTKHDTDMRNKYQPQVNYNKLEIFSDSGLRQIQFMDQISVYCLILNSCTNFSFRRVPTQLLYLTLNDCNIIDLEGLQQLQQLKKLELIKNTQIQSVKQVYSLVNLLSLTISNTKLTNLVGIESLSKLKYIDLCDNCIVSVEPLKPLQNIKQLLLDNNQILDMEHLTTMKNYISDWIYYQKETEDAVLNRYILDTNQKLSLQELKTSFEAKKRRTAELIRDYPEAYDAKMKAKYQQKAQEYAQQYGPNGPSGYGPYLHINGDQELRDLCFVSELGVTHLQLYNCQNAHALRVPANLRAFLHYSSALKTAKGVENLVGLEYLYLDGNQIVEINIRGLDKLKKLYVGSNKIRDLSGAEYLKEKGCCKDSYDIGGQTKPSQEEIDEARLW</sequence>
<keyword evidence="5" id="KW-1185">Reference proteome</keyword>
<evidence type="ECO:0000256" key="1">
    <source>
        <dbReference type="ARBA" id="ARBA00022614"/>
    </source>
</evidence>
<dbReference type="PROSITE" id="PS51450">
    <property type="entry name" value="LRR"/>
    <property type="match status" value="29"/>
</dbReference>
<keyword evidence="2" id="KW-0677">Repeat</keyword>
<reference evidence="3" key="1">
    <citation type="submission" date="2023-06" db="EMBL/GenBank/DDBJ databases">
        <authorList>
            <person name="Kurt Z."/>
        </authorList>
    </citation>
    <scope>NUCLEOTIDE SEQUENCE</scope>
</reference>
<dbReference type="SUPFAM" id="SSF52058">
    <property type="entry name" value="L domain-like"/>
    <property type="match status" value="7"/>
</dbReference>